<evidence type="ECO:0000259" key="7">
    <source>
        <dbReference type="Pfam" id="PF04542"/>
    </source>
</evidence>
<dbReference type="Proteomes" id="UP000236173">
    <property type="component" value="Unassembled WGS sequence"/>
</dbReference>
<gene>
    <name evidence="9" type="primary">sigF_2</name>
    <name evidence="9" type="ORF">HRbin17_01021</name>
</gene>
<dbReference type="SUPFAM" id="SSF88659">
    <property type="entry name" value="Sigma3 and sigma4 domains of RNA polymerase sigma factors"/>
    <property type="match status" value="2"/>
</dbReference>
<evidence type="ECO:0000256" key="4">
    <source>
        <dbReference type="ARBA" id="ARBA00023163"/>
    </source>
</evidence>
<evidence type="ECO:0000313" key="9">
    <source>
        <dbReference type="EMBL" id="GBC98508.1"/>
    </source>
</evidence>
<comment type="caution">
    <text evidence="9">The sequence shown here is derived from an EMBL/GenBank/DDBJ whole genome shotgun (WGS) entry which is preliminary data.</text>
</comment>
<dbReference type="InterPro" id="IPR013324">
    <property type="entry name" value="RNA_pol_sigma_r3/r4-like"/>
</dbReference>
<name>A0A2H5XBE2_9BACT</name>
<evidence type="ECO:0000256" key="3">
    <source>
        <dbReference type="ARBA" id="ARBA00023125"/>
    </source>
</evidence>
<dbReference type="InterPro" id="IPR000943">
    <property type="entry name" value="RNA_pol_sigma70"/>
</dbReference>
<dbReference type="InterPro" id="IPR014284">
    <property type="entry name" value="RNA_pol_sigma-70_dom"/>
</dbReference>
<dbReference type="SUPFAM" id="SSF88946">
    <property type="entry name" value="Sigma2 domain of RNA polymerase sigma factors"/>
    <property type="match status" value="1"/>
</dbReference>
<evidence type="ECO:0000259" key="8">
    <source>
        <dbReference type="Pfam" id="PF04545"/>
    </source>
</evidence>
<evidence type="ECO:0000256" key="1">
    <source>
        <dbReference type="ARBA" id="ARBA00023015"/>
    </source>
</evidence>
<dbReference type="GO" id="GO:0003677">
    <property type="term" value="F:DNA binding"/>
    <property type="evidence" value="ECO:0007669"/>
    <property type="project" value="UniProtKB-KW"/>
</dbReference>
<reference evidence="10" key="1">
    <citation type="submission" date="2017-09" db="EMBL/GenBank/DDBJ databases">
        <title>Metaegenomics of thermophilic ammonia-oxidizing enrichment culture.</title>
        <authorList>
            <person name="Kato S."/>
            <person name="Suzuki K."/>
        </authorList>
    </citation>
    <scope>NUCLEOTIDE SEQUENCE [LARGE SCALE GENOMIC DNA]</scope>
</reference>
<organism evidence="9 10">
    <name type="scientific">Candidatus Fervidibacter japonicus</name>
    <dbReference type="NCBI Taxonomy" id="2035412"/>
    <lineage>
        <taxon>Bacteria</taxon>
        <taxon>Candidatus Fervidibacterota</taxon>
        <taxon>Candidatus Fervidibacter</taxon>
    </lineage>
</organism>
<keyword evidence="2" id="KW-0731">Sigma factor</keyword>
<dbReference type="Gene3D" id="1.20.140.160">
    <property type="match status" value="1"/>
</dbReference>
<dbReference type="Pfam" id="PF04545">
    <property type="entry name" value="Sigma70_r4"/>
    <property type="match status" value="1"/>
</dbReference>
<dbReference type="AlphaFoldDB" id="A0A2H5XBE2"/>
<dbReference type="PANTHER" id="PTHR30385">
    <property type="entry name" value="SIGMA FACTOR F FLAGELLAR"/>
    <property type="match status" value="1"/>
</dbReference>
<dbReference type="GO" id="GO:0016987">
    <property type="term" value="F:sigma factor activity"/>
    <property type="evidence" value="ECO:0007669"/>
    <property type="project" value="UniProtKB-KW"/>
</dbReference>
<evidence type="ECO:0000256" key="2">
    <source>
        <dbReference type="ARBA" id="ARBA00023082"/>
    </source>
</evidence>
<accession>A0A2H5XBE2</accession>
<dbReference type="Pfam" id="PF04539">
    <property type="entry name" value="Sigma70_r3"/>
    <property type="match status" value="1"/>
</dbReference>
<keyword evidence="4" id="KW-0804">Transcription</keyword>
<dbReference type="PANTHER" id="PTHR30385:SF4">
    <property type="entry name" value="RNA POLYMERASE SIGMA-E FACTOR"/>
    <property type="match status" value="1"/>
</dbReference>
<dbReference type="PRINTS" id="PR00046">
    <property type="entry name" value="SIGMA70FCT"/>
</dbReference>
<dbReference type="NCBIfam" id="TIGR02937">
    <property type="entry name" value="sigma70-ECF"/>
    <property type="match status" value="1"/>
</dbReference>
<dbReference type="CDD" id="cd06171">
    <property type="entry name" value="Sigma70_r4"/>
    <property type="match status" value="1"/>
</dbReference>
<dbReference type="GO" id="GO:0006352">
    <property type="term" value="P:DNA-templated transcription initiation"/>
    <property type="evidence" value="ECO:0007669"/>
    <property type="project" value="InterPro"/>
</dbReference>
<dbReference type="InterPro" id="IPR007630">
    <property type="entry name" value="RNA_pol_sigma70_r4"/>
</dbReference>
<dbReference type="InterPro" id="IPR007627">
    <property type="entry name" value="RNA_pol_sigma70_r2"/>
</dbReference>
<feature type="domain" description="RNA polymerase sigma-70 region 2" evidence="7">
    <location>
        <begin position="22"/>
        <end position="90"/>
    </location>
</feature>
<evidence type="ECO:0000313" key="10">
    <source>
        <dbReference type="Proteomes" id="UP000236173"/>
    </source>
</evidence>
<evidence type="ECO:0000259" key="6">
    <source>
        <dbReference type="Pfam" id="PF04539"/>
    </source>
</evidence>
<dbReference type="InterPro" id="IPR013325">
    <property type="entry name" value="RNA_pol_sigma_r2"/>
</dbReference>
<proteinExistence type="predicted"/>
<dbReference type="InterPro" id="IPR007624">
    <property type="entry name" value="RNA_pol_sigma70_r3"/>
</dbReference>
<feature type="compositionally biased region" description="Basic residues" evidence="5">
    <location>
        <begin position="270"/>
        <end position="279"/>
    </location>
</feature>
<dbReference type="Pfam" id="PF04542">
    <property type="entry name" value="Sigma70_r2"/>
    <property type="match status" value="1"/>
</dbReference>
<feature type="domain" description="RNA polymerase sigma-70 region 3" evidence="6">
    <location>
        <begin position="101"/>
        <end position="169"/>
    </location>
</feature>
<keyword evidence="3" id="KW-0238">DNA-binding</keyword>
<dbReference type="EMBL" id="BEHT01000011">
    <property type="protein sequence ID" value="GBC98508.1"/>
    <property type="molecule type" value="Genomic_DNA"/>
</dbReference>
<sequence>MTEREKFQLYRQTRDERLREELINTYRPLAEHIARQFAYTGEPLEDLIQWALIGLIKAVDAYDPSVGVKFTTYAWHHIRGEVSHYLRDQGKLIAEPAWLQEARIKVERARNELRQHLYREPTAEELAHATGLKPEVVQRVLETEHTFRVTSLEETVDDDADDEGTVELERLAVDESAVEAEQHYLLHSAVSKLPELQRKVIELLFWEDLSLSEIARTLGYSVTYISYLQRQALNALRRMFGVTVPETPQRARKPRRTTKQDAAPDELQRTHGKRLRKGGAPKDAE</sequence>
<dbReference type="Gene3D" id="1.20.120.1810">
    <property type="match status" value="1"/>
</dbReference>
<keyword evidence="1" id="KW-0805">Transcription regulation</keyword>
<evidence type="ECO:0000256" key="5">
    <source>
        <dbReference type="SAM" id="MobiDB-lite"/>
    </source>
</evidence>
<feature type="domain" description="RNA polymerase sigma-70 region 4" evidence="8">
    <location>
        <begin position="190"/>
        <end position="237"/>
    </location>
</feature>
<feature type="region of interest" description="Disordered" evidence="5">
    <location>
        <begin position="244"/>
        <end position="285"/>
    </location>
</feature>
<protein>
    <submittedName>
        <fullName evidence="9">RNA polymerase sigma factor SigF</fullName>
    </submittedName>
</protein>